<dbReference type="EMBL" id="AVOT02025697">
    <property type="protein sequence ID" value="MBW0517122.1"/>
    <property type="molecule type" value="Genomic_DNA"/>
</dbReference>
<dbReference type="AlphaFoldDB" id="A0A9Q3HUU7"/>
<evidence type="ECO:0000256" key="1">
    <source>
        <dbReference type="SAM" id="MobiDB-lite"/>
    </source>
</evidence>
<comment type="caution">
    <text evidence="2">The sequence shown here is derived from an EMBL/GenBank/DDBJ whole genome shotgun (WGS) entry which is preliminary data.</text>
</comment>
<name>A0A9Q3HUU7_9BASI</name>
<reference evidence="2" key="1">
    <citation type="submission" date="2021-03" db="EMBL/GenBank/DDBJ databases">
        <title>Draft genome sequence of rust myrtle Austropuccinia psidii MF-1, a brazilian biotype.</title>
        <authorList>
            <person name="Quecine M.C."/>
            <person name="Pachon D.M.R."/>
            <person name="Bonatelli M.L."/>
            <person name="Correr F.H."/>
            <person name="Franceschini L.M."/>
            <person name="Leite T.F."/>
            <person name="Margarido G.R.A."/>
            <person name="Almeida C.A."/>
            <person name="Ferrarezi J.A."/>
            <person name="Labate C.A."/>
        </authorList>
    </citation>
    <scope>NUCLEOTIDE SEQUENCE</scope>
    <source>
        <strain evidence="2">MF-1</strain>
    </source>
</reference>
<keyword evidence="3" id="KW-1185">Reference proteome</keyword>
<accession>A0A9Q3HUU7</accession>
<proteinExistence type="predicted"/>
<protein>
    <submittedName>
        <fullName evidence="2">Uncharacterized protein</fullName>
    </submittedName>
</protein>
<gene>
    <name evidence="2" type="ORF">O181_056837</name>
</gene>
<evidence type="ECO:0000313" key="2">
    <source>
        <dbReference type="EMBL" id="MBW0517122.1"/>
    </source>
</evidence>
<feature type="compositionally biased region" description="Basic and acidic residues" evidence="1">
    <location>
        <begin position="103"/>
        <end position="113"/>
    </location>
</feature>
<organism evidence="2 3">
    <name type="scientific">Austropuccinia psidii MF-1</name>
    <dbReference type="NCBI Taxonomy" id="1389203"/>
    <lineage>
        <taxon>Eukaryota</taxon>
        <taxon>Fungi</taxon>
        <taxon>Dikarya</taxon>
        <taxon>Basidiomycota</taxon>
        <taxon>Pucciniomycotina</taxon>
        <taxon>Pucciniomycetes</taxon>
        <taxon>Pucciniales</taxon>
        <taxon>Sphaerophragmiaceae</taxon>
        <taxon>Austropuccinia</taxon>
    </lineage>
</organism>
<sequence>MYEASQNAQNNALQHKEYQIIADMCKYCINSYLNVRKSLGHPNTCKLLNGSHPFMQKKNMILLTAEWRKNSPSPPKKFPKTAPIARSSDSNAKKQPKAQNKGKGKEQATRPYN</sequence>
<dbReference type="Proteomes" id="UP000765509">
    <property type="component" value="Unassembled WGS sequence"/>
</dbReference>
<evidence type="ECO:0000313" key="3">
    <source>
        <dbReference type="Proteomes" id="UP000765509"/>
    </source>
</evidence>
<feature type="region of interest" description="Disordered" evidence="1">
    <location>
        <begin position="68"/>
        <end position="113"/>
    </location>
</feature>